<proteinExistence type="predicted"/>
<evidence type="ECO:0000313" key="1">
    <source>
        <dbReference type="EMBL" id="XCN13921.1"/>
    </source>
</evidence>
<dbReference type="AlphaFoldDB" id="A0AAU8KC13"/>
<dbReference type="RefSeq" id="WP_354596824.1">
    <property type="nucleotide sequence ID" value="NZ_CP136798.1"/>
</dbReference>
<gene>
    <name evidence="1" type="ORF">R1Y80_09755</name>
</gene>
<sequence>MTGQPGELDHLLDRMLRGVLLPEEAARLRTLVGHLVAAQCTDQLAVCQAHHLPPVAGCPYPRCRAARDRDQRAATA</sequence>
<name>A0AAU8KC13_9ACTN</name>
<dbReference type="EMBL" id="CP136798">
    <property type="protein sequence ID" value="XCN13921.1"/>
    <property type="molecule type" value="Genomic_DNA"/>
</dbReference>
<reference evidence="1" key="1">
    <citation type="submission" date="2023-10" db="EMBL/GenBank/DDBJ databases">
        <title>Complete genome sequence of Streptomyces sp. JL1001.</title>
        <authorList>
            <person name="Jiang L."/>
        </authorList>
    </citation>
    <scope>NUCLEOTIDE SEQUENCE</scope>
    <source>
        <strain evidence="1">JL1001</strain>
    </source>
</reference>
<accession>A0AAU8KC13</accession>
<organism evidence="1">
    <name type="scientific">Streptomyces sp. JL1001</name>
    <dbReference type="NCBI Taxonomy" id="3078227"/>
    <lineage>
        <taxon>Bacteria</taxon>
        <taxon>Bacillati</taxon>
        <taxon>Actinomycetota</taxon>
        <taxon>Actinomycetes</taxon>
        <taxon>Kitasatosporales</taxon>
        <taxon>Streptomycetaceae</taxon>
        <taxon>Streptomyces</taxon>
    </lineage>
</organism>
<protein>
    <submittedName>
        <fullName evidence="1">Uncharacterized protein</fullName>
    </submittedName>
</protein>